<protein>
    <submittedName>
        <fullName evidence="2">Uncharacterized protein</fullName>
    </submittedName>
</protein>
<keyword evidence="3" id="KW-1185">Reference proteome</keyword>
<sequence length="191" mass="21767">MRMGIHEGCIIAPACPRPLHRQPTARGLALCDETILNLRRQTHRLPRHARPRPSLNPSRHDMTWQARGSLRPRDAGPVRLPDTRSPPVAAVVAGWLGHGHAAFKPKTASPHQYISRHMLPRRPVQWTLELTEQTRLRLSSPQQGNLERQGSANPQFVVHPRRPGVRFAVPRESVWILVQMRMAPRSRVTER</sequence>
<evidence type="ECO:0000313" key="3">
    <source>
        <dbReference type="Proteomes" id="UP001270362"/>
    </source>
</evidence>
<reference evidence="2" key="2">
    <citation type="submission" date="2023-06" db="EMBL/GenBank/DDBJ databases">
        <authorList>
            <consortium name="Lawrence Berkeley National Laboratory"/>
            <person name="Haridas S."/>
            <person name="Hensen N."/>
            <person name="Bonometti L."/>
            <person name="Westerberg I."/>
            <person name="Brannstrom I.O."/>
            <person name="Guillou S."/>
            <person name="Cros-Aarteil S."/>
            <person name="Calhoun S."/>
            <person name="Kuo A."/>
            <person name="Mondo S."/>
            <person name="Pangilinan J."/>
            <person name="Riley R."/>
            <person name="Labutti K."/>
            <person name="Andreopoulos B."/>
            <person name="Lipzen A."/>
            <person name="Chen C."/>
            <person name="Yanf M."/>
            <person name="Daum C."/>
            <person name="Ng V."/>
            <person name="Clum A."/>
            <person name="Steindorff A."/>
            <person name="Ohm R."/>
            <person name="Martin F."/>
            <person name="Silar P."/>
            <person name="Natvig D."/>
            <person name="Lalanne C."/>
            <person name="Gautier V."/>
            <person name="Ament-Velasquez S.L."/>
            <person name="Kruys A."/>
            <person name="Hutchinson M.I."/>
            <person name="Powell A.J."/>
            <person name="Barry K."/>
            <person name="Miller A.N."/>
            <person name="Grigoriev I.V."/>
            <person name="Debuchy R."/>
            <person name="Gladieux P."/>
            <person name="Thoren M.H."/>
            <person name="Johannesson H."/>
        </authorList>
    </citation>
    <scope>NUCLEOTIDE SEQUENCE</scope>
    <source>
        <strain evidence="2">CBS 314.62</strain>
    </source>
</reference>
<gene>
    <name evidence="2" type="ORF">B0T22DRAFT_156268</name>
</gene>
<organism evidence="2 3">
    <name type="scientific">Podospora appendiculata</name>
    <dbReference type="NCBI Taxonomy" id="314037"/>
    <lineage>
        <taxon>Eukaryota</taxon>
        <taxon>Fungi</taxon>
        <taxon>Dikarya</taxon>
        <taxon>Ascomycota</taxon>
        <taxon>Pezizomycotina</taxon>
        <taxon>Sordariomycetes</taxon>
        <taxon>Sordariomycetidae</taxon>
        <taxon>Sordariales</taxon>
        <taxon>Podosporaceae</taxon>
        <taxon>Podospora</taxon>
    </lineage>
</organism>
<feature type="region of interest" description="Disordered" evidence="1">
    <location>
        <begin position="137"/>
        <end position="157"/>
    </location>
</feature>
<dbReference type="EMBL" id="JAULSO010000002">
    <property type="protein sequence ID" value="KAK3688518.1"/>
    <property type="molecule type" value="Genomic_DNA"/>
</dbReference>
<feature type="compositionally biased region" description="Polar residues" evidence="1">
    <location>
        <begin position="139"/>
        <end position="154"/>
    </location>
</feature>
<dbReference type="AlphaFoldDB" id="A0AAE1CCE0"/>
<reference evidence="2" key="1">
    <citation type="journal article" date="2023" name="Mol. Phylogenet. Evol.">
        <title>Genome-scale phylogeny and comparative genomics of the fungal order Sordariales.</title>
        <authorList>
            <person name="Hensen N."/>
            <person name="Bonometti L."/>
            <person name="Westerberg I."/>
            <person name="Brannstrom I.O."/>
            <person name="Guillou S."/>
            <person name="Cros-Aarteil S."/>
            <person name="Calhoun S."/>
            <person name="Haridas S."/>
            <person name="Kuo A."/>
            <person name="Mondo S."/>
            <person name="Pangilinan J."/>
            <person name="Riley R."/>
            <person name="LaButti K."/>
            <person name="Andreopoulos B."/>
            <person name="Lipzen A."/>
            <person name="Chen C."/>
            <person name="Yan M."/>
            <person name="Daum C."/>
            <person name="Ng V."/>
            <person name="Clum A."/>
            <person name="Steindorff A."/>
            <person name="Ohm R.A."/>
            <person name="Martin F."/>
            <person name="Silar P."/>
            <person name="Natvig D.O."/>
            <person name="Lalanne C."/>
            <person name="Gautier V."/>
            <person name="Ament-Velasquez S.L."/>
            <person name="Kruys A."/>
            <person name="Hutchinson M.I."/>
            <person name="Powell A.J."/>
            <person name="Barry K."/>
            <person name="Miller A.N."/>
            <person name="Grigoriev I.V."/>
            <person name="Debuchy R."/>
            <person name="Gladieux P."/>
            <person name="Hiltunen Thoren M."/>
            <person name="Johannesson H."/>
        </authorList>
    </citation>
    <scope>NUCLEOTIDE SEQUENCE</scope>
    <source>
        <strain evidence="2">CBS 314.62</strain>
    </source>
</reference>
<name>A0AAE1CCE0_9PEZI</name>
<evidence type="ECO:0000313" key="2">
    <source>
        <dbReference type="EMBL" id="KAK3688518.1"/>
    </source>
</evidence>
<evidence type="ECO:0000256" key="1">
    <source>
        <dbReference type="SAM" id="MobiDB-lite"/>
    </source>
</evidence>
<comment type="caution">
    <text evidence="2">The sequence shown here is derived from an EMBL/GenBank/DDBJ whole genome shotgun (WGS) entry which is preliminary data.</text>
</comment>
<dbReference type="Proteomes" id="UP001270362">
    <property type="component" value="Unassembled WGS sequence"/>
</dbReference>
<proteinExistence type="predicted"/>
<accession>A0AAE1CCE0</accession>